<reference evidence="1" key="2">
    <citation type="journal article" date="2023" name="Int. J. Mol. Sci.">
        <title>De Novo Assembly and Annotation of 11 Diverse Shrub Willow (Salix) Genomes Reveals Novel Gene Organization in Sex-Linked Regions.</title>
        <authorList>
            <person name="Hyden B."/>
            <person name="Feng K."/>
            <person name="Yates T.B."/>
            <person name="Jawdy S."/>
            <person name="Cereghino C."/>
            <person name="Smart L.B."/>
            <person name="Muchero W."/>
        </authorList>
    </citation>
    <scope>NUCLEOTIDE SEQUENCE</scope>
    <source>
        <tissue evidence="1">Shoot tip</tissue>
    </source>
</reference>
<evidence type="ECO:0000313" key="2">
    <source>
        <dbReference type="Proteomes" id="UP001151532"/>
    </source>
</evidence>
<accession>A0A9Q0TIT6</accession>
<comment type="caution">
    <text evidence="1">The sequence shown here is derived from an EMBL/GenBank/DDBJ whole genome shotgun (WGS) entry which is preliminary data.</text>
</comment>
<dbReference type="AlphaFoldDB" id="A0A9Q0TIT6"/>
<sequence length="141" mass="15913">MWKSKLTTDYSPSIRTDVCLLIMQKGCRTEQAVDISLVGVPDSSHFQRFKSKGCRLGESNSSWIYINPNSAEILMDFVRKWLVTSSKQHGVTAKKGHRRVSNVNQWQGTFLPGNDSTAILNIMTFSLIRLDAPPMNQDSCF</sequence>
<protein>
    <submittedName>
        <fullName evidence="1">Uncharacterized protein</fullName>
    </submittedName>
</protein>
<dbReference type="EMBL" id="JAPFFK010000015">
    <property type="protein sequence ID" value="KAJ6712280.1"/>
    <property type="molecule type" value="Genomic_DNA"/>
</dbReference>
<gene>
    <name evidence="1" type="ORF">OIU79_008492</name>
</gene>
<dbReference type="Proteomes" id="UP001151532">
    <property type="component" value="Chromosome 1"/>
</dbReference>
<organism evidence="1 2">
    <name type="scientific">Salix purpurea</name>
    <name type="common">Purple osier willow</name>
    <dbReference type="NCBI Taxonomy" id="77065"/>
    <lineage>
        <taxon>Eukaryota</taxon>
        <taxon>Viridiplantae</taxon>
        <taxon>Streptophyta</taxon>
        <taxon>Embryophyta</taxon>
        <taxon>Tracheophyta</taxon>
        <taxon>Spermatophyta</taxon>
        <taxon>Magnoliopsida</taxon>
        <taxon>eudicotyledons</taxon>
        <taxon>Gunneridae</taxon>
        <taxon>Pentapetalae</taxon>
        <taxon>rosids</taxon>
        <taxon>fabids</taxon>
        <taxon>Malpighiales</taxon>
        <taxon>Salicaceae</taxon>
        <taxon>Saliceae</taxon>
        <taxon>Salix</taxon>
    </lineage>
</organism>
<proteinExistence type="predicted"/>
<evidence type="ECO:0000313" key="1">
    <source>
        <dbReference type="EMBL" id="KAJ6712280.1"/>
    </source>
</evidence>
<keyword evidence="2" id="KW-1185">Reference proteome</keyword>
<reference evidence="1" key="1">
    <citation type="submission" date="2022-11" db="EMBL/GenBank/DDBJ databases">
        <authorList>
            <person name="Hyden B.L."/>
            <person name="Feng K."/>
            <person name="Yates T."/>
            <person name="Jawdy S."/>
            <person name="Smart L.B."/>
            <person name="Muchero W."/>
        </authorList>
    </citation>
    <scope>NUCLEOTIDE SEQUENCE</scope>
    <source>
        <tissue evidence="1">Shoot tip</tissue>
    </source>
</reference>
<name>A0A9Q0TIT6_SALPP</name>